<evidence type="ECO:0000256" key="6">
    <source>
        <dbReference type="ARBA" id="ARBA00022692"/>
    </source>
</evidence>
<evidence type="ECO:0000259" key="12">
    <source>
        <dbReference type="PROSITE" id="PS52015"/>
    </source>
</evidence>
<evidence type="ECO:0000313" key="14">
    <source>
        <dbReference type="EMBL" id="PSK84759.1"/>
    </source>
</evidence>
<dbReference type="EMBL" id="BLAU01000001">
    <property type="protein sequence ID" value="GET20924.1"/>
    <property type="molecule type" value="Genomic_DNA"/>
</dbReference>
<dbReference type="Pfam" id="PF13715">
    <property type="entry name" value="CarbopepD_reg_2"/>
    <property type="match status" value="1"/>
</dbReference>
<dbReference type="SUPFAM" id="SSF74653">
    <property type="entry name" value="TolA/TonB C-terminal domain"/>
    <property type="match status" value="1"/>
</dbReference>
<dbReference type="Proteomes" id="UP000240621">
    <property type="component" value="Unassembled WGS sequence"/>
</dbReference>
<accession>A0A2P8CII7</accession>
<dbReference type="Proteomes" id="UP000396862">
    <property type="component" value="Unassembled WGS sequence"/>
</dbReference>
<dbReference type="SUPFAM" id="SSF49464">
    <property type="entry name" value="Carboxypeptidase regulatory domain-like"/>
    <property type="match status" value="1"/>
</dbReference>
<keyword evidence="9 11" id="KW-0472">Membrane</keyword>
<dbReference type="Gene3D" id="2.60.40.1120">
    <property type="entry name" value="Carboxypeptidase-like, regulatory domain"/>
    <property type="match status" value="1"/>
</dbReference>
<dbReference type="InterPro" id="IPR051045">
    <property type="entry name" value="TonB-dependent_transducer"/>
</dbReference>
<organism evidence="14 15">
    <name type="scientific">Prolixibacter denitrificans</name>
    <dbReference type="NCBI Taxonomy" id="1541063"/>
    <lineage>
        <taxon>Bacteria</taxon>
        <taxon>Pseudomonadati</taxon>
        <taxon>Bacteroidota</taxon>
        <taxon>Bacteroidia</taxon>
        <taxon>Marinilabiliales</taxon>
        <taxon>Prolixibacteraceae</taxon>
        <taxon>Prolixibacter</taxon>
    </lineage>
</organism>
<dbReference type="PANTHER" id="PTHR33446:SF2">
    <property type="entry name" value="PROTEIN TONB"/>
    <property type="match status" value="1"/>
</dbReference>
<feature type="transmembrane region" description="Helical" evidence="11">
    <location>
        <begin position="37"/>
        <end position="56"/>
    </location>
</feature>
<protein>
    <submittedName>
        <fullName evidence="14">TonB family protein</fullName>
    </submittedName>
</protein>
<sequence length="524" mass="58946">MENWFDFLFHASVGLSLFFVVYWLLLRQSTHFTANRIYLVLSVLLALIIAAFPFHYTVTLTPSASTPLSNLSGILSHQIISGSKHIPENNGVSWSTVLLYAYLTGTALFALRLLIQTWRPLRVIYSSEPKIRDGYYIHENDKYALPFSFFNHILINPKYLKQGEISEILSHEQVHIRERHWVDLLIIELLTVVFWFNPFIWLFELAIKQNHEYLADQGVISRGHSPVRYQALLVNQLMGMQVIGITNNLNFALGPTRLNMMKRQKTSKKKLFHMAWGIPVLAFMLVAFAEPQYEKAAPATNTAQSEATKTIHGTVVNEKGEPLTGATVLIRHTTKGTVVDRSGKFSLEIPVDGCELVISFVGYETIVKKVSPKKDNLRFRMERTIIAIDPGSSQAKKEVPASPPPADLKQADSKAQKDGPVFFVVEDMPKYPGGDEALKEYIESKKEEMLKQAESEGKTLKGKVYVNFVVQTDGSVAEVKIVRSSGSQYLDENGIGIVKGMPKWTPGKQRGKPVSVSYTLPITF</sequence>
<feature type="region of interest" description="Disordered" evidence="10">
    <location>
        <begin position="390"/>
        <end position="415"/>
    </location>
</feature>
<evidence type="ECO:0000256" key="10">
    <source>
        <dbReference type="SAM" id="MobiDB-lite"/>
    </source>
</evidence>
<comment type="caution">
    <text evidence="14">The sequence shown here is derived from an EMBL/GenBank/DDBJ whole genome shotgun (WGS) entry which is preliminary data.</text>
</comment>
<keyword evidence="3" id="KW-0813">Transport</keyword>
<dbReference type="Pfam" id="PF05569">
    <property type="entry name" value="Peptidase_M56"/>
    <property type="match status" value="1"/>
</dbReference>
<evidence type="ECO:0000256" key="1">
    <source>
        <dbReference type="ARBA" id="ARBA00004383"/>
    </source>
</evidence>
<evidence type="ECO:0000256" key="9">
    <source>
        <dbReference type="ARBA" id="ARBA00023136"/>
    </source>
</evidence>
<feature type="transmembrane region" description="Helical" evidence="11">
    <location>
        <begin position="227"/>
        <end position="250"/>
    </location>
</feature>
<evidence type="ECO:0000256" key="4">
    <source>
        <dbReference type="ARBA" id="ARBA00022475"/>
    </source>
</evidence>
<comment type="subcellular location">
    <subcellularLocation>
        <location evidence="1">Cell inner membrane</location>
        <topology evidence="1">Single-pass membrane protein</topology>
        <orientation evidence="1">Periplasmic side</orientation>
    </subcellularLocation>
</comment>
<gene>
    <name evidence="14" type="ORF">CLV93_102550</name>
    <name evidence="13" type="ORF">JCM18694_11700</name>
</gene>
<evidence type="ECO:0000256" key="2">
    <source>
        <dbReference type="ARBA" id="ARBA00006555"/>
    </source>
</evidence>
<evidence type="ECO:0000256" key="11">
    <source>
        <dbReference type="SAM" id="Phobius"/>
    </source>
</evidence>
<evidence type="ECO:0000256" key="7">
    <source>
        <dbReference type="ARBA" id="ARBA00022927"/>
    </source>
</evidence>
<proteinExistence type="inferred from homology"/>
<dbReference type="GO" id="GO:0098797">
    <property type="term" value="C:plasma membrane protein complex"/>
    <property type="evidence" value="ECO:0007669"/>
    <property type="project" value="TreeGrafter"/>
</dbReference>
<dbReference type="AlphaFoldDB" id="A0A2P8CII7"/>
<feature type="transmembrane region" description="Helical" evidence="11">
    <location>
        <begin position="7"/>
        <end position="25"/>
    </location>
</feature>
<dbReference type="InterPro" id="IPR008756">
    <property type="entry name" value="Peptidase_M56"/>
</dbReference>
<reference evidence="13 16" key="2">
    <citation type="submission" date="2019-10" db="EMBL/GenBank/DDBJ databases">
        <title>Prolixibacter strains distinguished by the presence of nitrate reductase genes were adept at nitrate-dependent anaerobic corrosion of metallic iron and carbon steel.</title>
        <authorList>
            <person name="Iino T."/>
            <person name="Shono N."/>
            <person name="Ito K."/>
            <person name="Nakamura R."/>
            <person name="Sueoka K."/>
            <person name="Harayama S."/>
            <person name="Ohkuma M."/>
        </authorList>
    </citation>
    <scope>NUCLEOTIDE SEQUENCE [LARGE SCALE GENOMIC DNA]</scope>
    <source>
        <strain evidence="13 16">MIC1-1</strain>
    </source>
</reference>
<name>A0A2P8CII7_9BACT</name>
<keyword evidence="4" id="KW-1003">Cell membrane</keyword>
<evidence type="ECO:0000313" key="16">
    <source>
        <dbReference type="Proteomes" id="UP000396862"/>
    </source>
</evidence>
<evidence type="ECO:0000313" key="15">
    <source>
        <dbReference type="Proteomes" id="UP000240621"/>
    </source>
</evidence>
<evidence type="ECO:0000313" key="13">
    <source>
        <dbReference type="EMBL" id="GET20924.1"/>
    </source>
</evidence>
<dbReference type="RefSeq" id="WP_106541327.1">
    <property type="nucleotide sequence ID" value="NZ_BLAU01000001.1"/>
</dbReference>
<evidence type="ECO:0000256" key="8">
    <source>
        <dbReference type="ARBA" id="ARBA00022989"/>
    </source>
</evidence>
<dbReference type="Pfam" id="PF03544">
    <property type="entry name" value="TonB_C"/>
    <property type="match status" value="1"/>
</dbReference>
<comment type="similarity">
    <text evidence="2">Belongs to the TonB family.</text>
</comment>
<keyword evidence="6 11" id="KW-0812">Transmembrane</keyword>
<dbReference type="OrthoDB" id="9814002at2"/>
<feature type="transmembrane region" description="Helical" evidence="11">
    <location>
        <begin position="184"/>
        <end position="207"/>
    </location>
</feature>
<dbReference type="Gene3D" id="3.30.1150.10">
    <property type="match status" value="1"/>
</dbReference>
<dbReference type="NCBIfam" id="TIGR01352">
    <property type="entry name" value="tonB_Cterm"/>
    <property type="match status" value="1"/>
</dbReference>
<dbReference type="PROSITE" id="PS52015">
    <property type="entry name" value="TONB_CTD"/>
    <property type="match status" value="1"/>
</dbReference>
<evidence type="ECO:0000256" key="3">
    <source>
        <dbReference type="ARBA" id="ARBA00022448"/>
    </source>
</evidence>
<dbReference type="GO" id="GO:0055085">
    <property type="term" value="P:transmembrane transport"/>
    <property type="evidence" value="ECO:0007669"/>
    <property type="project" value="InterPro"/>
</dbReference>
<dbReference type="PANTHER" id="PTHR33446">
    <property type="entry name" value="PROTEIN TONB-RELATED"/>
    <property type="match status" value="1"/>
</dbReference>
<keyword evidence="7" id="KW-0653">Protein transport</keyword>
<keyword evidence="5" id="KW-0997">Cell inner membrane</keyword>
<evidence type="ECO:0000256" key="5">
    <source>
        <dbReference type="ARBA" id="ARBA00022519"/>
    </source>
</evidence>
<dbReference type="CDD" id="cd07341">
    <property type="entry name" value="M56_BlaR1_MecR1_like"/>
    <property type="match status" value="1"/>
</dbReference>
<dbReference type="InterPro" id="IPR037682">
    <property type="entry name" value="TonB_C"/>
</dbReference>
<feature type="transmembrane region" description="Helical" evidence="11">
    <location>
        <begin position="97"/>
        <end position="115"/>
    </location>
</feature>
<dbReference type="GO" id="GO:0031992">
    <property type="term" value="F:energy transducer activity"/>
    <property type="evidence" value="ECO:0007669"/>
    <property type="project" value="TreeGrafter"/>
</dbReference>
<dbReference type="EMBL" id="PYGC01000002">
    <property type="protein sequence ID" value="PSK84759.1"/>
    <property type="molecule type" value="Genomic_DNA"/>
</dbReference>
<keyword evidence="16" id="KW-1185">Reference proteome</keyword>
<dbReference type="GO" id="GO:0015031">
    <property type="term" value="P:protein transport"/>
    <property type="evidence" value="ECO:0007669"/>
    <property type="project" value="UniProtKB-KW"/>
</dbReference>
<dbReference type="InterPro" id="IPR008969">
    <property type="entry name" value="CarboxyPept-like_regulatory"/>
</dbReference>
<feature type="transmembrane region" description="Helical" evidence="11">
    <location>
        <begin position="271"/>
        <end position="289"/>
    </location>
</feature>
<dbReference type="InterPro" id="IPR006260">
    <property type="entry name" value="TonB/TolA_C"/>
</dbReference>
<keyword evidence="8 11" id="KW-1133">Transmembrane helix</keyword>
<reference evidence="14 15" key="1">
    <citation type="submission" date="2018-03" db="EMBL/GenBank/DDBJ databases">
        <title>Genomic Encyclopedia of Archaeal and Bacterial Type Strains, Phase II (KMG-II): from individual species to whole genera.</title>
        <authorList>
            <person name="Goeker M."/>
        </authorList>
    </citation>
    <scope>NUCLEOTIDE SEQUENCE [LARGE SCALE GENOMIC DNA]</scope>
    <source>
        <strain evidence="14 15">DSM 27267</strain>
    </source>
</reference>
<feature type="domain" description="TonB C-terminal" evidence="12">
    <location>
        <begin position="436"/>
        <end position="524"/>
    </location>
</feature>